<dbReference type="CDD" id="cd01392">
    <property type="entry name" value="HTH_LacI"/>
    <property type="match status" value="1"/>
</dbReference>
<dbReference type="InterPro" id="IPR028082">
    <property type="entry name" value="Peripla_BP_I"/>
</dbReference>
<keyword evidence="1" id="KW-0678">Repressor</keyword>
<dbReference type="GO" id="GO:0003700">
    <property type="term" value="F:DNA-binding transcription factor activity"/>
    <property type="evidence" value="ECO:0007669"/>
    <property type="project" value="TreeGrafter"/>
</dbReference>
<evidence type="ECO:0000256" key="2">
    <source>
        <dbReference type="ARBA" id="ARBA00023015"/>
    </source>
</evidence>
<gene>
    <name evidence="7" type="ORF">FPK29_05690</name>
</gene>
<dbReference type="Pfam" id="PF00356">
    <property type="entry name" value="LacI"/>
    <property type="match status" value="1"/>
</dbReference>
<keyword evidence="3" id="KW-0238">DNA-binding</keyword>
<dbReference type="AlphaFoldDB" id="A0A556RAD5"/>
<dbReference type="Pfam" id="PF13377">
    <property type="entry name" value="Peripla_BP_3"/>
    <property type="match status" value="1"/>
</dbReference>
<proteinExistence type="predicted"/>
<dbReference type="SMART" id="SM00354">
    <property type="entry name" value="HTH_LACI"/>
    <property type="match status" value="1"/>
</dbReference>
<dbReference type="PANTHER" id="PTHR30146:SF148">
    <property type="entry name" value="HTH-TYPE TRANSCRIPTIONAL REPRESSOR PURR-RELATED"/>
    <property type="match status" value="1"/>
</dbReference>
<dbReference type="PANTHER" id="PTHR30146">
    <property type="entry name" value="LACI-RELATED TRANSCRIPTIONAL REPRESSOR"/>
    <property type="match status" value="1"/>
</dbReference>
<dbReference type="InterPro" id="IPR010982">
    <property type="entry name" value="Lambda_DNA-bd_dom_sf"/>
</dbReference>
<feature type="domain" description="HTH lacI-type" evidence="6">
    <location>
        <begin position="32"/>
        <end position="75"/>
    </location>
</feature>
<dbReference type="PROSITE" id="PS00356">
    <property type="entry name" value="HTH_LACI_1"/>
    <property type="match status" value="1"/>
</dbReference>
<evidence type="ECO:0000256" key="1">
    <source>
        <dbReference type="ARBA" id="ARBA00022491"/>
    </source>
</evidence>
<dbReference type="Proteomes" id="UP000317536">
    <property type="component" value="Unassembled WGS sequence"/>
</dbReference>
<evidence type="ECO:0000259" key="6">
    <source>
        <dbReference type="PROSITE" id="PS50932"/>
    </source>
</evidence>
<dbReference type="EMBL" id="VMHJ01000002">
    <property type="protein sequence ID" value="TSJ85841.1"/>
    <property type="molecule type" value="Genomic_DNA"/>
</dbReference>
<dbReference type="CDD" id="cd06267">
    <property type="entry name" value="PBP1_LacI_sugar_binding-like"/>
    <property type="match status" value="1"/>
</dbReference>
<keyword evidence="2" id="KW-0805">Transcription regulation</keyword>
<name>A0A556RAD5_9BIFI</name>
<organism evidence="7 8">
    <name type="scientific">Bifidobacterium asteroides</name>
    <dbReference type="NCBI Taxonomy" id="1684"/>
    <lineage>
        <taxon>Bacteria</taxon>
        <taxon>Bacillati</taxon>
        <taxon>Actinomycetota</taxon>
        <taxon>Actinomycetes</taxon>
        <taxon>Bifidobacteriales</taxon>
        <taxon>Bifidobacteriaceae</taxon>
        <taxon>Bifidobacterium</taxon>
    </lineage>
</organism>
<evidence type="ECO:0000313" key="7">
    <source>
        <dbReference type="EMBL" id="TSJ85841.1"/>
    </source>
</evidence>
<dbReference type="SUPFAM" id="SSF53822">
    <property type="entry name" value="Periplasmic binding protein-like I"/>
    <property type="match status" value="1"/>
</dbReference>
<dbReference type="PROSITE" id="PS50932">
    <property type="entry name" value="HTH_LACI_2"/>
    <property type="match status" value="1"/>
</dbReference>
<protein>
    <submittedName>
        <fullName evidence="7">LacI family transcriptional regulator</fullName>
    </submittedName>
</protein>
<dbReference type="Gene3D" id="1.10.260.40">
    <property type="entry name" value="lambda repressor-like DNA-binding domains"/>
    <property type="match status" value="1"/>
</dbReference>
<comment type="caution">
    <text evidence="7">The sequence shown here is derived from an EMBL/GenBank/DDBJ whole genome shotgun (WGS) entry which is preliminary data.</text>
</comment>
<reference evidence="7 8" key="1">
    <citation type="submission" date="2019-07" db="EMBL/GenBank/DDBJ databases">
        <title>Bifidobacterium asteroides genomes.</title>
        <authorList>
            <person name="Zheng H."/>
        </authorList>
    </citation>
    <scope>NUCLEOTIDE SEQUENCE [LARGE SCALE GENOMIC DNA]</scope>
    <source>
        <strain evidence="7 8">W8111</strain>
    </source>
</reference>
<dbReference type="GO" id="GO:0000976">
    <property type="term" value="F:transcription cis-regulatory region binding"/>
    <property type="evidence" value="ECO:0007669"/>
    <property type="project" value="TreeGrafter"/>
</dbReference>
<evidence type="ECO:0000313" key="8">
    <source>
        <dbReference type="Proteomes" id="UP000317536"/>
    </source>
</evidence>
<feature type="compositionally biased region" description="Basic and acidic residues" evidence="5">
    <location>
        <begin position="18"/>
        <end position="27"/>
    </location>
</feature>
<evidence type="ECO:0000256" key="3">
    <source>
        <dbReference type="ARBA" id="ARBA00023125"/>
    </source>
</evidence>
<sequence length="393" mass="41830">MPVQPYQARNGASGLSRRSPEPAQGREGHRRVRMIDVAAKAGVSPSTVSRALNNPSRLNSQTASQIRSLARSMGYPLPDHPPNGDATGPVMITFLVQDTSNGISSQILAGVQEALPQQGAVGIIEAGAELGHTEDLLEQLVGHTRGIILATDQVRASTARRLGHRLPLAILNRPMEGLPSVLPDASTGLAQALELLRRQGRRSVVYIASRVGAWSDRSRWESVQALSRAMGLECRRIGPVDPTVQGGRQAVAALERKPPDAVVAYNDLIAAGVILGLQSKGITVPDRVGVIGFDNTMVAPVVKPAVATIRIPRRAIGHAAADILLGRKPETGQSRQQSALIARLRKAGIPPVTEDPGALTLPTSLIIRDSLGILDFERTRRSIAESAGMTRPR</sequence>
<dbReference type="InterPro" id="IPR000843">
    <property type="entry name" value="HTH_LacI"/>
</dbReference>
<dbReference type="SUPFAM" id="SSF47413">
    <property type="entry name" value="lambda repressor-like DNA-binding domains"/>
    <property type="match status" value="1"/>
</dbReference>
<keyword evidence="4" id="KW-0804">Transcription</keyword>
<evidence type="ECO:0000256" key="4">
    <source>
        <dbReference type="ARBA" id="ARBA00023163"/>
    </source>
</evidence>
<feature type="region of interest" description="Disordered" evidence="5">
    <location>
        <begin position="1"/>
        <end position="30"/>
    </location>
</feature>
<dbReference type="Gene3D" id="3.40.50.2300">
    <property type="match status" value="2"/>
</dbReference>
<evidence type="ECO:0000256" key="5">
    <source>
        <dbReference type="SAM" id="MobiDB-lite"/>
    </source>
</evidence>
<dbReference type="InterPro" id="IPR046335">
    <property type="entry name" value="LacI/GalR-like_sensor"/>
</dbReference>
<accession>A0A556RAD5</accession>